<keyword evidence="9" id="KW-0830">Ubiquinone</keyword>
<keyword evidence="9" id="KW-1278">Translocase</keyword>
<keyword evidence="9" id="KW-0679">Respiratory chain</keyword>
<feature type="transmembrane region" description="Helical" evidence="9">
    <location>
        <begin position="6"/>
        <end position="26"/>
    </location>
</feature>
<evidence type="ECO:0000256" key="9">
    <source>
        <dbReference type="RuleBase" id="RU003640"/>
    </source>
</evidence>
<dbReference type="InterPro" id="IPR038430">
    <property type="entry name" value="NDAH_ubi_oxred_su3_sf"/>
</dbReference>
<dbReference type="Gene3D" id="1.20.58.1610">
    <property type="entry name" value="NADH:ubiquinone/plastoquinone oxidoreductase, chain 3"/>
    <property type="match status" value="1"/>
</dbReference>
<keyword evidence="6 9" id="KW-1133">Transmembrane helix</keyword>
<dbReference type="EMBL" id="JN790612">
    <property type="protein sequence ID" value="AFB78097.1"/>
    <property type="molecule type" value="Genomic_DNA"/>
</dbReference>
<evidence type="ECO:0000313" key="10">
    <source>
        <dbReference type="EMBL" id="AFB78097.1"/>
    </source>
</evidence>
<evidence type="ECO:0000256" key="8">
    <source>
        <dbReference type="ARBA" id="ARBA00049551"/>
    </source>
</evidence>
<keyword evidence="9" id="KW-0249">Electron transport</keyword>
<feature type="transmembrane region" description="Helical" evidence="9">
    <location>
        <begin position="57"/>
        <end position="82"/>
    </location>
</feature>
<proteinExistence type="inferred from homology"/>
<keyword evidence="7 9" id="KW-0472">Membrane</keyword>
<evidence type="ECO:0000256" key="5">
    <source>
        <dbReference type="ARBA" id="ARBA00022692"/>
    </source>
</evidence>
<evidence type="ECO:0000256" key="4">
    <source>
        <dbReference type="ARBA" id="ARBA00022448"/>
    </source>
</evidence>
<comment type="catalytic activity">
    <reaction evidence="8 9">
        <text>a ubiquinone + NADH + 5 H(+)(in) = a ubiquinol + NAD(+) + 4 H(+)(out)</text>
        <dbReference type="Rhea" id="RHEA:29091"/>
        <dbReference type="Rhea" id="RHEA-COMP:9565"/>
        <dbReference type="Rhea" id="RHEA-COMP:9566"/>
        <dbReference type="ChEBI" id="CHEBI:15378"/>
        <dbReference type="ChEBI" id="CHEBI:16389"/>
        <dbReference type="ChEBI" id="CHEBI:17976"/>
        <dbReference type="ChEBI" id="CHEBI:57540"/>
        <dbReference type="ChEBI" id="CHEBI:57945"/>
        <dbReference type="EC" id="7.1.1.2"/>
    </reaction>
</comment>
<dbReference type="GO" id="GO:0008137">
    <property type="term" value="F:NADH dehydrogenase (ubiquinone) activity"/>
    <property type="evidence" value="ECO:0007669"/>
    <property type="project" value="UniProtKB-UniRule"/>
</dbReference>
<comment type="similarity">
    <text evidence="2 9">Belongs to the complex I subunit 3 family.</text>
</comment>
<dbReference type="InterPro" id="IPR000440">
    <property type="entry name" value="NADH_UbQ/plastoQ_OxRdtase_su3"/>
</dbReference>
<evidence type="ECO:0000256" key="3">
    <source>
        <dbReference type="ARBA" id="ARBA00021007"/>
    </source>
</evidence>
<dbReference type="EC" id="7.1.1.2" evidence="9"/>
<accession>H6V545</accession>
<sequence>MYYMYLYSFVAVGLPVLVMILGGLVSKRVVADGEKRSPFECGFDPLSSSRIPFSLRFFLLAVVFLVFDVEIALFFPVVSAMVLYSGPILFNMSFFFSVILLFGLFFEWKEGSLDWISG</sequence>
<evidence type="ECO:0000256" key="7">
    <source>
        <dbReference type="ARBA" id="ARBA00023136"/>
    </source>
</evidence>
<organism evidence="10">
    <name type="scientific">Fissurella volcano</name>
    <name type="common">Volcano keyhole limpet</name>
    <dbReference type="NCBI Taxonomy" id="707972"/>
    <lineage>
        <taxon>Eukaryota</taxon>
        <taxon>Metazoa</taxon>
        <taxon>Spiralia</taxon>
        <taxon>Lophotrochozoa</taxon>
        <taxon>Mollusca</taxon>
        <taxon>Gastropoda</taxon>
        <taxon>Vetigastropoda</taxon>
        <taxon>Lepetellida</taxon>
        <taxon>Fissurelloidea</taxon>
        <taxon>Fissurellidae</taxon>
        <taxon>Fissurella</taxon>
    </lineage>
</organism>
<keyword evidence="5 9" id="KW-0812">Transmembrane</keyword>
<dbReference type="GeneID" id="11816524"/>
<evidence type="ECO:0000256" key="1">
    <source>
        <dbReference type="ARBA" id="ARBA00004370"/>
    </source>
</evidence>
<evidence type="ECO:0000256" key="2">
    <source>
        <dbReference type="ARBA" id="ARBA00008472"/>
    </source>
</evidence>
<keyword evidence="4 9" id="KW-0813">Transport</keyword>
<keyword evidence="9 10" id="KW-0496">Mitochondrion</keyword>
<feature type="transmembrane region" description="Helical" evidence="9">
    <location>
        <begin position="88"/>
        <end position="106"/>
    </location>
</feature>
<geneLocation type="mitochondrion" evidence="10"/>
<gene>
    <name evidence="10" type="primary">ND3</name>
</gene>
<keyword evidence="9" id="KW-0520">NAD</keyword>
<reference evidence="10" key="1">
    <citation type="submission" date="2011-09" db="EMBL/GenBank/DDBJ databases">
        <title>Diodora aspera mitochondrial genome.</title>
        <authorList>
            <person name="Simison W.B."/>
        </authorList>
    </citation>
    <scope>NUCLEOTIDE SEQUENCE</scope>
</reference>
<protein>
    <recommendedName>
        <fullName evidence="3 9">NADH-ubiquinone oxidoreductase chain 3</fullName>
        <ecNumber evidence="9">7.1.1.2</ecNumber>
    </recommendedName>
</protein>
<comment type="function">
    <text evidence="9">Core subunit of the mitochondrial membrane respiratory chain NADH dehydrogenase (Complex I) which catalyzes electron transfer from NADH through the respiratory chain, using ubiquinone as an electron acceptor. Essential for the catalytic activity of complex I.</text>
</comment>
<dbReference type="AlphaFoldDB" id="H6V545"/>
<comment type="subcellular location">
    <subcellularLocation>
        <location evidence="1">Membrane</location>
    </subcellularLocation>
    <subcellularLocation>
        <location evidence="9">Mitochondrion membrane</location>
        <topology evidence="9">Multi-pass membrane protein</topology>
    </subcellularLocation>
</comment>
<evidence type="ECO:0000256" key="6">
    <source>
        <dbReference type="ARBA" id="ARBA00022989"/>
    </source>
</evidence>
<name>H6V545_FISVO</name>
<dbReference type="CTD" id="4537"/>
<dbReference type="GO" id="GO:0030964">
    <property type="term" value="C:NADH dehydrogenase complex"/>
    <property type="evidence" value="ECO:0007669"/>
    <property type="project" value="TreeGrafter"/>
</dbReference>
<dbReference type="GO" id="GO:0031966">
    <property type="term" value="C:mitochondrial membrane"/>
    <property type="evidence" value="ECO:0007669"/>
    <property type="project" value="UniProtKB-SubCell"/>
</dbReference>
<dbReference type="Pfam" id="PF00507">
    <property type="entry name" value="Oxidored_q4"/>
    <property type="match status" value="1"/>
</dbReference>
<dbReference type="PANTHER" id="PTHR11058:SF9">
    <property type="entry name" value="NADH-UBIQUINONE OXIDOREDUCTASE CHAIN 3"/>
    <property type="match status" value="1"/>
</dbReference>
<dbReference type="PANTHER" id="PTHR11058">
    <property type="entry name" value="NADH-UBIQUINONE OXIDOREDUCTASE CHAIN 3"/>
    <property type="match status" value="1"/>
</dbReference>
<dbReference type="RefSeq" id="YP_005351147.1">
    <property type="nucleotide sequence ID" value="NC_016953.1"/>
</dbReference>